<keyword evidence="3" id="KW-1185">Reference proteome</keyword>
<evidence type="ECO:0000256" key="1">
    <source>
        <dbReference type="SAM" id="MobiDB-lite"/>
    </source>
</evidence>
<feature type="compositionally biased region" description="Basic residues" evidence="1">
    <location>
        <begin position="290"/>
        <end position="300"/>
    </location>
</feature>
<dbReference type="EMBL" id="JBBPHU010000004">
    <property type="protein sequence ID" value="KAK7519058.1"/>
    <property type="molecule type" value="Genomic_DNA"/>
</dbReference>
<organism evidence="2 3">
    <name type="scientific">Phyllosticta citriasiana</name>
    <dbReference type="NCBI Taxonomy" id="595635"/>
    <lineage>
        <taxon>Eukaryota</taxon>
        <taxon>Fungi</taxon>
        <taxon>Dikarya</taxon>
        <taxon>Ascomycota</taxon>
        <taxon>Pezizomycotina</taxon>
        <taxon>Dothideomycetes</taxon>
        <taxon>Dothideomycetes incertae sedis</taxon>
        <taxon>Botryosphaeriales</taxon>
        <taxon>Phyllostictaceae</taxon>
        <taxon>Phyllosticta</taxon>
    </lineage>
</organism>
<sequence length="751" mass="81277">MVRSCLFPSSCQWPLLFLSKNQAPKFPLLMGAHRTPNSPSWLDLDNTCSFLHDTRALSSQQVLHSAGTHKFASTHQPYHRTPLHDFIDNISDNLGFPHRRLLPKFTMASTTLFPTTPTLSVDSDDSEDMYSLNSFASMDDFAPDDIEALSPHRSISPPSGLEPCECHGDEYCCDVVVETVELALVVRPKLVDIPPRHCKLPPLDDEIGADNSSDAATCNSDVTPAITVTENPLSDARVTSPSIDDEPVEKRGRKESVTLSEALASEPSATVTVTSPPASAFRSPSPPKARGFKRLFKRKNQNGSTSSDPSTKSEPFPVISRPITPDEQQFTVSSSNNLQPTTTLEQRPVPKQAIASDFVFGTTAKRRYERDDYSGSSAIARHNEARKRVAEQYVDAHYPNLSATTTTPATAPTRRYKYADTIGLASRSATAAVASGAMMATAADPIATPSRLRHKKSLKQLVKRSGSDSIPISYPIPVDQSWQPLYLRRQHEGEKGEGIMRPSGQQSQQEPDSTANNATKKENQNSNDGPFTTPVRAARSGSAATMSPASFRSPAGSQASSPWPSRKSSLAPPPTIVSPSSSSKGSAAAAALLQHQQQRNQRRSGGASPSRSARSRYSAGKSDTASEKSAGSAWDAFSSVGVAKDEEDEEDRTSSNNHRNDDIDDDNYEYNEADEEDQQERAIKTASEGGRMVLRAFGLGCLDKELEIGQVKQGKPEVVEVDVARADGSDATTLVESDEVSSSDYSSDGKA</sequence>
<feature type="compositionally biased region" description="Polar residues" evidence="1">
    <location>
        <begin position="542"/>
        <end position="568"/>
    </location>
</feature>
<feature type="compositionally biased region" description="Polar residues" evidence="1">
    <location>
        <begin position="230"/>
        <end position="242"/>
    </location>
</feature>
<dbReference type="Proteomes" id="UP001363622">
    <property type="component" value="Unassembled WGS sequence"/>
</dbReference>
<proteinExistence type="predicted"/>
<evidence type="ECO:0000313" key="2">
    <source>
        <dbReference type="EMBL" id="KAK7519058.1"/>
    </source>
</evidence>
<protein>
    <submittedName>
        <fullName evidence="2">Uncharacterized protein</fullName>
    </submittedName>
</protein>
<name>A0ABR1KQ62_9PEZI</name>
<accession>A0ABR1KQ62</accession>
<feature type="region of interest" description="Disordered" evidence="1">
    <location>
        <begin position="230"/>
        <end position="348"/>
    </location>
</feature>
<feature type="compositionally biased region" description="Polar residues" evidence="1">
    <location>
        <begin position="503"/>
        <end position="530"/>
    </location>
</feature>
<reference evidence="2 3" key="1">
    <citation type="submission" date="2024-04" db="EMBL/GenBank/DDBJ databases">
        <title>Phyllosticta paracitricarpa is synonymous to the EU quarantine fungus P. citricarpa based on phylogenomic analyses.</title>
        <authorList>
            <consortium name="Lawrence Berkeley National Laboratory"/>
            <person name="Van Ingen-Buijs V.A."/>
            <person name="Van Westerhoven A.C."/>
            <person name="Haridas S."/>
            <person name="Skiadas P."/>
            <person name="Martin F."/>
            <person name="Groenewald J.Z."/>
            <person name="Crous P.W."/>
            <person name="Seidl M.F."/>
        </authorList>
    </citation>
    <scope>NUCLEOTIDE SEQUENCE [LARGE SCALE GENOMIC DNA]</scope>
    <source>
        <strain evidence="2 3">CBS 123371</strain>
    </source>
</reference>
<feature type="region of interest" description="Disordered" evidence="1">
    <location>
        <begin position="730"/>
        <end position="751"/>
    </location>
</feature>
<feature type="compositionally biased region" description="Low complexity" evidence="1">
    <location>
        <begin position="578"/>
        <end position="622"/>
    </location>
</feature>
<feature type="compositionally biased region" description="Polar residues" evidence="1">
    <location>
        <begin position="301"/>
        <end position="313"/>
    </location>
</feature>
<comment type="caution">
    <text evidence="2">The sequence shown here is derived from an EMBL/GenBank/DDBJ whole genome shotgun (WGS) entry which is preliminary data.</text>
</comment>
<feature type="compositionally biased region" description="Acidic residues" evidence="1">
    <location>
        <begin position="662"/>
        <end position="678"/>
    </location>
</feature>
<feature type="compositionally biased region" description="Polar residues" evidence="1">
    <location>
        <begin position="326"/>
        <end position="345"/>
    </location>
</feature>
<evidence type="ECO:0000313" key="3">
    <source>
        <dbReference type="Proteomes" id="UP001363622"/>
    </source>
</evidence>
<gene>
    <name evidence="2" type="ORF">IWZ03DRAFT_163630</name>
</gene>
<feature type="region of interest" description="Disordered" evidence="1">
    <location>
        <begin position="495"/>
        <end position="680"/>
    </location>
</feature>
<feature type="compositionally biased region" description="Low complexity" evidence="1">
    <location>
        <begin position="742"/>
        <end position="751"/>
    </location>
</feature>